<name>A0ABV3PDE1_9ACTN</name>
<keyword evidence="6" id="KW-1185">Reference proteome</keyword>
<dbReference type="RefSeq" id="WP_367640899.1">
    <property type="nucleotide sequence ID" value="NZ_JBFNQN010000018.1"/>
</dbReference>
<reference evidence="5 6" key="1">
    <citation type="submission" date="2024-07" db="EMBL/GenBank/DDBJ databases">
        <authorList>
            <person name="Thanompreechachai J."/>
            <person name="Duangmal K."/>
        </authorList>
    </citation>
    <scope>NUCLEOTIDE SEQUENCE [LARGE SCALE GENOMIC DNA]</scope>
    <source>
        <strain evidence="5 6">KCTC 19886</strain>
    </source>
</reference>
<keyword evidence="1" id="KW-0238">DNA-binding</keyword>
<dbReference type="Pfam" id="PF11774">
    <property type="entry name" value="Lsr2"/>
    <property type="match status" value="1"/>
</dbReference>
<feature type="compositionally biased region" description="Low complexity" evidence="2">
    <location>
        <begin position="60"/>
        <end position="74"/>
    </location>
</feature>
<feature type="domain" description="Lsr2 DNA-binding" evidence="4">
    <location>
        <begin position="74"/>
        <end position="110"/>
    </location>
</feature>
<accession>A0ABV3PDE1</accession>
<evidence type="ECO:0000259" key="3">
    <source>
        <dbReference type="Pfam" id="PF11774"/>
    </source>
</evidence>
<protein>
    <submittedName>
        <fullName evidence="5">Lsr2 family protein</fullName>
    </submittedName>
</protein>
<feature type="region of interest" description="Disordered" evidence="2">
    <location>
        <begin position="55"/>
        <end position="86"/>
    </location>
</feature>
<dbReference type="InterPro" id="IPR055370">
    <property type="entry name" value="Lsr2_DNA-bd"/>
</dbReference>
<dbReference type="InterPro" id="IPR036625">
    <property type="entry name" value="E3-bd_dom_sf"/>
</dbReference>
<dbReference type="Gene3D" id="4.10.320.10">
    <property type="entry name" value="E3-binding domain"/>
    <property type="match status" value="1"/>
</dbReference>
<dbReference type="Gene3D" id="3.30.60.230">
    <property type="entry name" value="Lsr2, dimerization domain"/>
    <property type="match status" value="1"/>
</dbReference>
<dbReference type="Pfam" id="PF23359">
    <property type="entry name" value="Lsr2_DNA-bd"/>
    <property type="match status" value="1"/>
</dbReference>
<feature type="domain" description="Lsr2 dimerization" evidence="3">
    <location>
        <begin position="1"/>
        <end position="57"/>
    </location>
</feature>
<evidence type="ECO:0000256" key="1">
    <source>
        <dbReference type="ARBA" id="ARBA00023125"/>
    </source>
</evidence>
<dbReference type="EMBL" id="JBFNQN010000018">
    <property type="protein sequence ID" value="MEW9267520.1"/>
    <property type="molecule type" value="Genomic_DNA"/>
</dbReference>
<gene>
    <name evidence="5" type="ORF">AB1207_22490</name>
</gene>
<comment type="caution">
    <text evidence="5">The sequence shown here is derived from an EMBL/GenBank/DDBJ whole genome shotgun (WGS) entry which is preliminary data.</text>
</comment>
<dbReference type="Proteomes" id="UP001555826">
    <property type="component" value="Unassembled WGS sequence"/>
</dbReference>
<evidence type="ECO:0000313" key="5">
    <source>
        <dbReference type="EMBL" id="MEW9267520.1"/>
    </source>
</evidence>
<organism evidence="5 6">
    <name type="scientific">Kineococcus endophyticus</name>
    <dbReference type="NCBI Taxonomy" id="1181883"/>
    <lineage>
        <taxon>Bacteria</taxon>
        <taxon>Bacillati</taxon>
        <taxon>Actinomycetota</taxon>
        <taxon>Actinomycetes</taxon>
        <taxon>Kineosporiales</taxon>
        <taxon>Kineosporiaceae</taxon>
        <taxon>Kineococcus</taxon>
    </lineage>
</organism>
<evidence type="ECO:0000256" key="2">
    <source>
        <dbReference type="SAM" id="MobiDB-lite"/>
    </source>
</evidence>
<evidence type="ECO:0000313" key="6">
    <source>
        <dbReference type="Proteomes" id="UP001555826"/>
    </source>
</evidence>
<sequence>MAQTTRVLLTDDLDGSEATETITFALDGINYEIDLNAPHAQQLRESVTTYVISARKLSSRRPPTTRRASAQPAADRPDTQQVRDWAKAQGISVSERGRLSNDLIVRFQEANH</sequence>
<evidence type="ECO:0000259" key="4">
    <source>
        <dbReference type="Pfam" id="PF23359"/>
    </source>
</evidence>
<proteinExistence type="predicted"/>
<dbReference type="InterPro" id="IPR042261">
    <property type="entry name" value="Lsr2-like_dimerization"/>
</dbReference>
<dbReference type="InterPro" id="IPR024412">
    <property type="entry name" value="Lsr2_dim_dom"/>
</dbReference>